<reference evidence="8 9" key="1">
    <citation type="submission" date="2019-07" db="EMBL/GenBank/DDBJ databases">
        <title>Whole genome shotgun sequence of Adhaeribacter aerolatus NBRC 106133.</title>
        <authorList>
            <person name="Hosoyama A."/>
            <person name="Uohara A."/>
            <person name="Ohji S."/>
            <person name="Ichikawa N."/>
        </authorList>
    </citation>
    <scope>NUCLEOTIDE SEQUENCE [LARGE SCALE GENOMIC DNA]</scope>
    <source>
        <strain evidence="8 9">NBRC 106133</strain>
    </source>
</reference>
<keyword evidence="7" id="KW-0732">Signal</keyword>
<dbReference type="PANTHER" id="PTHR30026:SF20">
    <property type="entry name" value="OUTER MEMBRANE PROTEIN TOLC"/>
    <property type="match status" value="1"/>
</dbReference>
<sequence>MLSTKFKYIILFLILGCSLQAQAQVKPRVLTLDSVLLYIHHYNLMLKEHDLETLAIETSAEGAKSWMAPMVGSGVFMAPYPGQNIMDSRDKGSFMISAQQDIPNPAKLKAKEKYLQSKAAIEEESHEVMYNQFRAQAKTAYYGWVVQEKKKAVLEESRRIMEFMLKLAKVRYPLNQGTLGNIYKAEARLHEVENMLLMTDSEIQMKNIQLNMLMSFPPETRFAIDTLVKVPELVILPDTAALTSLRSDVRQLDRTIESMRLNLQLEKLERKPDFSLRFDHMKPRTGMMPRQFTAMGMVSIPIAPWSARMYKANSKAMNLEIQAMQLGRANLLNEAKSMISQMALEFSTKKTQVSNYQNKILPALNKNYQTTLLRYEQNTADLPQVVDAWEALNMAQMEYLNNLEQLYLIGVNYEKELEK</sequence>
<name>A0A512AZ76_9BACT</name>
<organism evidence="8 9">
    <name type="scientific">Adhaeribacter aerolatus</name>
    <dbReference type="NCBI Taxonomy" id="670289"/>
    <lineage>
        <taxon>Bacteria</taxon>
        <taxon>Pseudomonadati</taxon>
        <taxon>Bacteroidota</taxon>
        <taxon>Cytophagia</taxon>
        <taxon>Cytophagales</taxon>
        <taxon>Hymenobacteraceae</taxon>
        <taxon>Adhaeribacter</taxon>
    </lineage>
</organism>
<dbReference type="PANTHER" id="PTHR30026">
    <property type="entry name" value="OUTER MEMBRANE PROTEIN TOLC"/>
    <property type="match status" value="1"/>
</dbReference>
<accession>A0A512AZ76</accession>
<evidence type="ECO:0000256" key="4">
    <source>
        <dbReference type="ARBA" id="ARBA00023136"/>
    </source>
</evidence>
<keyword evidence="4" id="KW-0472">Membrane</keyword>
<feature type="coiled-coil region" evidence="6">
    <location>
        <begin position="242"/>
        <end position="269"/>
    </location>
</feature>
<evidence type="ECO:0000256" key="1">
    <source>
        <dbReference type="ARBA" id="ARBA00004442"/>
    </source>
</evidence>
<evidence type="ECO:0000256" key="7">
    <source>
        <dbReference type="SAM" id="SignalP"/>
    </source>
</evidence>
<keyword evidence="2" id="KW-1134">Transmembrane beta strand</keyword>
<dbReference type="RefSeq" id="WP_146898254.1">
    <property type="nucleotide sequence ID" value="NZ_BJYS01000019.1"/>
</dbReference>
<dbReference type="AlphaFoldDB" id="A0A512AZ76"/>
<evidence type="ECO:0000313" key="8">
    <source>
        <dbReference type="EMBL" id="GEO04994.1"/>
    </source>
</evidence>
<gene>
    <name evidence="8" type="ORF">AAE02nite_26580</name>
</gene>
<evidence type="ECO:0000256" key="5">
    <source>
        <dbReference type="ARBA" id="ARBA00023237"/>
    </source>
</evidence>
<evidence type="ECO:0000256" key="2">
    <source>
        <dbReference type="ARBA" id="ARBA00022452"/>
    </source>
</evidence>
<feature type="chain" id="PRO_5021974829" description="TolC family protein" evidence="7">
    <location>
        <begin position="24"/>
        <end position="419"/>
    </location>
</feature>
<keyword evidence="6" id="KW-0175">Coiled coil</keyword>
<evidence type="ECO:0000313" key="9">
    <source>
        <dbReference type="Proteomes" id="UP000321532"/>
    </source>
</evidence>
<keyword evidence="3" id="KW-0812">Transmembrane</keyword>
<dbReference type="EMBL" id="BJYS01000019">
    <property type="protein sequence ID" value="GEO04994.1"/>
    <property type="molecule type" value="Genomic_DNA"/>
</dbReference>
<dbReference type="Proteomes" id="UP000321532">
    <property type="component" value="Unassembled WGS sequence"/>
</dbReference>
<dbReference type="GO" id="GO:0015562">
    <property type="term" value="F:efflux transmembrane transporter activity"/>
    <property type="evidence" value="ECO:0007669"/>
    <property type="project" value="InterPro"/>
</dbReference>
<evidence type="ECO:0000256" key="3">
    <source>
        <dbReference type="ARBA" id="ARBA00022692"/>
    </source>
</evidence>
<dbReference type="GO" id="GO:0009279">
    <property type="term" value="C:cell outer membrane"/>
    <property type="evidence" value="ECO:0007669"/>
    <property type="project" value="UniProtKB-SubCell"/>
</dbReference>
<dbReference type="SUPFAM" id="SSF56954">
    <property type="entry name" value="Outer membrane efflux proteins (OEP)"/>
    <property type="match status" value="1"/>
</dbReference>
<feature type="signal peptide" evidence="7">
    <location>
        <begin position="1"/>
        <end position="23"/>
    </location>
</feature>
<dbReference type="GO" id="GO:1990281">
    <property type="term" value="C:efflux pump complex"/>
    <property type="evidence" value="ECO:0007669"/>
    <property type="project" value="TreeGrafter"/>
</dbReference>
<dbReference type="GO" id="GO:0015288">
    <property type="term" value="F:porin activity"/>
    <property type="evidence" value="ECO:0007669"/>
    <property type="project" value="TreeGrafter"/>
</dbReference>
<dbReference type="InterPro" id="IPR051906">
    <property type="entry name" value="TolC-like"/>
</dbReference>
<evidence type="ECO:0008006" key="10">
    <source>
        <dbReference type="Google" id="ProtNLM"/>
    </source>
</evidence>
<comment type="subcellular location">
    <subcellularLocation>
        <location evidence="1">Cell outer membrane</location>
    </subcellularLocation>
</comment>
<evidence type="ECO:0000256" key="6">
    <source>
        <dbReference type="SAM" id="Coils"/>
    </source>
</evidence>
<protein>
    <recommendedName>
        <fullName evidence="10">TolC family protein</fullName>
    </recommendedName>
</protein>
<keyword evidence="5" id="KW-0998">Cell outer membrane</keyword>
<proteinExistence type="predicted"/>
<keyword evidence="9" id="KW-1185">Reference proteome</keyword>
<dbReference type="Gene3D" id="1.20.1600.10">
    <property type="entry name" value="Outer membrane efflux proteins (OEP)"/>
    <property type="match status" value="1"/>
</dbReference>
<comment type="caution">
    <text evidence="8">The sequence shown here is derived from an EMBL/GenBank/DDBJ whole genome shotgun (WGS) entry which is preliminary data.</text>
</comment>
<dbReference type="OrthoDB" id="920360at2"/>